<dbReference type="GO" id="GO:0006352">
    <property type="term" value="P:DNA-templated transcription initiation"/>
    <property type="evidence" value="ECO:0007669"/>
    <property type="project" value="InterPro"/>
</dbReference>
<organism evidence="7 8">
    <name type="scientific">Peribacillus butanolivorans</name>
    <dbReference type="NCBI Taxonomy" id="421767"/>
    <lineage>
        <taxon>Bacteria</taxon>
        <taxon>Bacillati</taxon>
        <taxon>Bacillota</taxon>
        <taxon>Bacilli</taxon>
        <taxon>Bacillales</taxon>
        <taxon>Bacillaceae</taxon>
        <taxon>Peribacillus</taxon>
    </lineage>
</organism>
<evidence type="ECO:0000259" key="6">
    <source>
        <dbReference type="Pfam" id="PF04545"/>
    </source>
</evidence>
<evidence type="ECO:0000256" key="3">
    <source>
        <dbReference type="ARBA" id="ARBA00023125"/>
    </source>
</evidence>
<dbReference type="InterPro" id="IPR014284">
    <property type="entry name" value="RNA_pol_sigma-70_dom"/>
</dbReference>
<dbReference type="SUPFAM" id="SSF88659">
    <property type="entry name" value="Sigma3 and sigma4 domains of RNA polymerase sigma factors"/>
    <property type="match status" value="1"/>
</dbReference>
<feature type="domain" description="RNA polymerase sigma-70 region 4" evidence="6">
    <location>
        <begin position="111"/>
        <end position="157"/>
    </location>
</feature>
<dbReference type="AlphaFoldDB" id="A0AAX0S7F2"/>
<dbReference type="NCBIfam" id="TIGR02937">
    <property type="entry name" value="sigma70-ECF"/>
    <property type="match status" value="1"/>
</dbReference>
<gene>
    <name evidence="7" type="ORF">CN689_08135</name>
</gene>
<evidence type="ECO:0000259" key="5">
    <source>
        <dbReference type="Pfam" id="PF04542"/>
    </source>
</evidence>
<dbReference type="Pfam" id="PF04545">
    <property type="entry name" value="Sigma70_r4"/>
    <property type="match status" value="1"/>
</dbReference>
<dbReference type="InterPro" id="IPR007630">
    <property type="entry name" value="RNA_pol_sigma70_r4"/>
</dbReference>
<dbReference type="InterPro" id="IPR013324">
    <property type="entry name" value="RNA_pol_sigma_r3/r4-like"/>
</dbReference>
<protein>
    <submittedName>
        <fullName evidence="7">RNA polymerase subunit sigma-24</fullName>
    </submittedName>
</protein>
<dbReference type="InterPro" id="IPR007627">
    <property type="entry name" value="RNA_pol_sigma70_r2"/>
</dbReference>
<evidence type="ECO:0000256" key="2">
    <source>
        <dbReference type="ARBA" id="ARBA00023082"/>
    </source>
</evidence>
<proteinExistence type="predicted"/>
<reference evidence="7 8" key="1">
    <citation type="submission" date="2017-09" db="EMBL/GenBank/DDBJ databases">
        <title>Large-scale bioinformatics analysis of Bacillus genomes uncovers conserved roles of natural products in bacterial physiology.</title>
        <authorList>
            <consortium name="Agbiome Team Llc"/>
            <person name="Bleich R.M."/>
            <person name="Kirk G.J."/>
            <person name="Santa Maria K.C."/>
            <person name="Allen S.E."/>
            <person name="Farag S."/>
            <person name="Shank E.A."/>
            <person name="Bowers A."/>
        </authorList>
    </citation>
    <scope>NUCLEOTIDE SEQUENCE [LARGE SCALE GENOMIC DNA]</scope>
    <source>
        <strain evidence="7 8">AFS003229</strain>
    </source>
</reference>
<keyword evidence="3" id="KW-0238">DNA-binding</keyword>
<dbReference type="PANTHER" id="PTHR30385">
    <property type="entry name" value="SIGMA FACTOR F FLAGELLAR"/>
    <property type="match status" value="1"/>
</dbReference>
<dbReference type="Gene3D" id="1.10.10.10">
    <property type="entry name" value="Winged helix-like DNA-binding domain superfamily/Winged helix DNA-binding domain"/>
    <property type="match status" value="1"/>
</dbReference>
<dbReference type="Gene3D" id="1.10.1740.10">
    <property type="match status" value="1"/>
</dbReference>
<evidence type="ECO:0000256" key="4">
    <source>
        <dbReference type="ARBA" id="ARBA00023163"/>
    </source>
</evidence>
<name>A0AAX0S7F2_9BACI</name>
<keyword evidence="1" id="KW-0805">Transcription regulation</keyword>
<dbReference type="GO" id="GO:0016987">
    <property type="term" value="F:sigma factor activity"/>
    <property type="evidence" value="ECO:0007669"/>
    <property type="project" value="UniProtKB-KW"/>
</dbReference>
<evidence type="ECO:0000313" key="7">
    <source>
        <dbReference type="EMBL" id="PEJ35269.1"/>
    </source>
</evidence>
<evidence type="ECO:0000313" key="8">
    <source>
        <dbReference type="Proteomes" id="UP000220106"/>
    </source>
</evidence>
<dbReference type="RefSeq" id="WP_098175474.1">
    <property type="nucleotide sequence ID" value="NZ_CP050509.1"/>
</dbReference>
<sequence>MEDFSAVTVEFTPMIHHIIRSLSIYKNKDDFFQIGLIALWESYEKFNEENGKFSNFAYTVIKGRIINELKRHHKYETHTRPFDSAILEVKDRFTMHEEAFVLENILIYTETLTLNQQRWLLQTFVGNKTISEIADMYQVTTAAVKSWRKSALLKLRKKTDFSW</sequence>
<accession>A0AAX0S7F2</accession>
<dbReference type="InterPro" id="IPR013325">
    <property type="entry name" value="RNA_pol_sigma_r2"/>
</dbReference>
<dbReference type="GO" id="GO:0003677">
    <property type="term" value="F:DNA binding"/>
    <property type="evidence" value="ECO:0007669"/>
    <property type="project" value="UniProtKB-KW"/>
</dbReference>
<feature type="domain" description="RNA polymerase sigma-70 region 2" evidence="5">
    <location>
        <begin position="12"/>
        <end position="73"/>
    </location>
</feature>
<comment type="caution">
    <text evidence="7">The sequence shown here is derived from an EMBL/GenBank/DDBJ whole genome shotgun (WGS) entry which is preliminary data.</text>
</comment>
<dbReference type="Proteomes" id="UP000220106">
    <property type="component" value="Unassembled WGS sequence"/>
</dbReference>
<dbReference type="SUPFAM" id="SSF88946">
    <property type="entry name" value="Sigma2 domain of RNA polymerase sigma factors"/>
    <property type="match status" value="1"/>
</dbReference>
<dbReference type="InterPro" id="IPR036388">
    <property type="entry name" value="WH-like_DNA-bd_sf"/>
</dbReference>
<keyword evidence="4" id="KW-0804">Transcription</keyword>
<dbReference type="EMBL" id="NUEQ01000013">
    <property type="protein sequence ID" value="PEJ35269.1"/>
    <property type="molecule type" value="Genomic_DNA"/>
</dbReference>
<keyword evidence="2" id="KW-0731">Sigma factor</keyword>
<evidence type="ECO:0000256" key="1">
    <source>
        <dbReference type="ARBA" id="ARBA00023015"/>
    </source>
</evidence>
<dbReference type="PANTHER" id="PTHR30385:SF7">
    <property type="entry name" value="RNA POLYMERASE SIGMA FACTOR FLIA"/>
    <property type="match status" value="1"/>
</dbReference>
<dbReference type="Pfam" id="PF04542">
    <property type="entry name" value="Sigma70_r2"/>
    <property type="match status" value="1"/>
</dbReference>